<dbReference type="InterPro" id="IPR029149">
    <property type="entry name" value="Creatin/AminoP/Spt16_N"/>
</dbReference>
<keyword evidence="3" id="KW-1185">Reference proteome</keyword>
<gene>
    <name evidence="2" type="ORF">LACBIDRAFT_315024</name>
</gene>
<accession>B0DZL0</accession>
<feature type="domain" description="Creatinase N-terminal" evidence="1">
    <location>
        <begin position="12"/>
        <end position="80"/>
    </location>
</feature>
<dbReference type="RefSeq" id="XP_001889368.1">
    <property type="nucleotide sequence ID" value="XM_001889333.1"/>
</dbReference>
<organism evidence="3">
    <name type="scientific">Laccaria bicolor (strain S238N-H82 / ATCC MYA-4686)</name>
    <name type="common">Bicoloured deceiver</name>
    <name type="synonym">Laccaria laccata var. bicolor</name>
    <dbReference type="NCBI Taxonomy" id="486041"/>
    <lineage>
        <taxon>Eukaryota</taxon>
        <taxon>Fungi</taxon>
        <taxon>Dikarya</taxon>
        <taxon>Basidiomycota</taxon>
        <taxon>Agaricomycotina</taxon>
        <taxon>Agaricomycetes</taxon>
        <taxon>Agaricomycetidae</taxon>
        <taxon>Agaricales</taxon>
        <taxon>Agaricineae</taxon>
        <taxon>Hydnangiaceae</taxon>
        <taxon>Laccaria</taxon>
    </lineage>
</organism>
<dbReference type="InterPro" id="IPR050422">
    <property type="entry name" value="X-Pro_aminopeptidase_P"/>
</dbReference>
<name>B0DZL0_LACBS</name>
<dbReference type="KEGG" id="lbc:LACBIDRAFT_315024"/>
<proteinExistence type="predicted"/>
<dbReference type="InterPro" id="IPR000587">
    <property type="entry name" value="Creatinase_N"/>
</dbReference>
<dbReference type="EMBL" id="DS547156">
    <property type="protein sequence ID" value="EDQ99957.1"/>
    <property type="molecule type" value="Genomic_DNA"/>
</dbReference>
<reference evidence="2 3" key="1">
    <citation type="journal article" date="2008" name="Nature">
        <title>The genome of Laccaria bicolor provides insights into mycorrhizal symbiosis.</title>
        <authorList>
            <person name="Martin F."/>
            <person name="Aerts A."/>
            <person name="Ahren D."/>
            <person name="Brun A."/>
            <person name="Danchin E.G.J."/>
            <person name="Duchaussoy F."/>
            <person name="Gibon J."/>
            <person name="Kohler A."/>
            <person name="Lindquist E."/>
            <person name="Pereda V."/>
            <person name="Salamov A."/>
            <person name="Shapiro H.J."/>
            <person name="Wuyts J."/>
            <person name="Blaudez D."/>
            <person name="Buee M."/>
            <person name="Brokstein P."/>
            <person name="Canbaeck B."/>
            <person name="Cohen D."/>
            <person name="Courty P.E."/>
            <person name="Coutinho P.M."/>
            <person name="Delaruelle C."/>
            <person name="Detter J.C."/>
            <person name="Deveau A."/>
            <person name="DiFazio S."/>
            <person name="Duplessis S."/>
            <person name="Fraissinet-Tachet L."/>
            <person name="Lucic E."/>
            <person name="Frey-Klett P."/>
            <person name="Fourrey C."/>
            <person name="Feussner I."/>
            <person name="Gay G."/>
            <person name="Grimwood J."/>
            <person name="Hoegger P.J."/>
            <person name="Jain P."/>
            <person name="Kilaru S."/>
            <person name="Labbe J."/>
            <person name="Lin Y.C."/>
            <person name="Legue V."/>
            <person name="Le Tacon F."/>
            <person name="Marmeisse R."/>
            <person name="Melayah D."/>
            <person name="Montanini B."/>
            <person name="Muratet M."/>
            <person name="Nehls U."/>
            <person name="Niculita-Hirzel H."/>
            <person name="Oudot-Le Secq M.P."/>
            <person name="Peter M."/>
            <person name="Quesneville H."/>
            <person name="Rajashekar B."/>
            <person name="Reich M."/>
            <person name="Rouhier N."/>
            <person name="Schmutz J."/>
            <person name="Yin T."/>
            <person name="Chalot M."/>
            <person name="Henrissat B."/>
            <person name="Kuees U."/>
            <person name="Lucas S."/>
            <person name="Van de Peer Y."/>
            <person name="Podila G.K."/>
            <person name="Polle A."/>
            <person name="Pukkila P.J."/>
            <person name="Richardson P.M."/>
            <person name="Rouze P."/>
            <person name="Sanders I.R."/>
            <person name="Stajich J.E."/>
            <person name="Tunlid A."/>
            <person name="Tuskan G."/>
            <person name="Grigoriev I.V."/>
        </authorList>
    </citation>
    <scope>NUCLEOTIDE SEQUENCE [LARGE SCALE GENOMIC DNA]</scope>
    <source>
        <strain evidence="3">S238N-H82 / ATCC MYA-4686</strain>
    </source>
</reference>
<dbReference type="PANTHER" id="PTHR43763:SF6">
    <property type="entry name" value="XAA-PRO AMINOPEPTIDASE 1"/>
    <property type="match status" value="1"/>
</dbReference>
<dbReference type="AlphaFoldDB" id="B0DZL0"/>
<dbReference type="GeneID" id="6085050"/>
<protein>
    <submittedName>
        <fullName evidence="2">Predicted protein</fullName>
    </submittedName>
</protein>
<dbReference type="HOGENOM" id="CLU_2590177_0_0_1"/>
<evidence type="ECO:0000259" key="1">
    <source>
        <dbReference type="Pfam" id="PF01321"/>
    </source>
</evidence>
<dbReference type="SUPFAM" id="SSF53092">
    <property type="entry name" value="Creatinase/prolidase N-terminal domain"/>
    <property type="match status" value="1"/>
</dbReference>
<dbReference type="OrthoDB" id="9995434at2759"/>
<dbReference type="STRING" id="486041.B0DZL0"/>
<dbReference type="InParanoid" id="B0DZL0"/>
<dbReference type="Pfam" id="PF01321">
    <property type="entry name" value="Creatinase_N"/>
    <property type="match status" value="1"/>
</dbReference>
<dbReference type="PANTHER" id="PTHR43763">
    <property type="entry name" value="XAA-PRO AMINOPEPTIDASE 1"/>
    <property type="match status" value="1"/>
</dbReference>
<sequence>MESTPSTLPSPKLRELMKQHSAQAFVVSSKDQHSSEYLANCDKRRAFISWFDGLAGCAVITTEKVYLFTDGCYFLQAENS</sequence>
<evidence type="ECO:0000313" key="2">
    <source>
        <dbReference type="EMBL" id="EDQ99957.1"/>
    </source>
</evidence>
<dbReference type="Gene3D" id="3.40.350.10">
    <property type="entry name" value="Creatinase/prolidase N-terminal domain"/>
    <property type="match status" value="1"/>
</dbReference>
<dbReference type="Proteomes" id="UP000001194">
    <property type="component" value="Unassembled WGS sequence"/>
</dbReference>
<evidence type="ECO:0000313" key="3">
    <source>
        <dbReference type="Proteomes" id="UP000001194"/>
    </source>
</evidence>